<gene>
    <name evidence="3" type="ORF">VOLCADRAFT_95216</name>
</gene>
<evidence type="ECO:0000256" key="2">
    <source>
        <dbReference type="SAM" id="Phobius"/>
    </source>
</evidence>
<accession>D8U6X3</accession>
<dbReference type="AlphaFoldDB" id="D8U6X3"/>
<feature type="region of interest" description="Disordered" evidence="1">
    <location>
        <begin position="32"/>
        <end position="61"/>
    </location>
</feature>
<name>D8U6X3_VOLCA</name>
<protein>
    <submittedName>
        <fullName evidence="3">Uncharacterized protein</fullName>
    </submittedName>
</protein>
<keyword evidence="4" id="KW-1185">Reference proteome</keyword>
<dbReference type="Proteomes" id="UP000001058">
    <property type="component" value="Unassembled WGS sequence"/>
</dbReference>
<dbReference type="RefSeq" id="XP_002954438.1">
    <property type="nucleotide sequence ID" value="XM_002954392.1"/>
</dbReference>
<proteinExistence type="predicted"/>
<evidence type="ECO:0000256" key="1">
    <source>
        <dbReference type="SAM" id="MobiDB-lite"/>
    </source>
</evidence>
<dbReference type="EMBL" id="GL378363">
    <property type="protein sequence ID" value="EFJ44588.1"/>
    <property type="molecule type" value="Genomic_DNA"/>
</dbReference>
<keyword evidence="2" id="KW-1133">Transmembrane helix</keyword>
<keyword evidence="2" id="KW-0812">Transmembrane</keyword>
<dbReference type="GeneID" id="9624433"/>
<dbReference type="InParanoid" id="D8U6X3"/>
<reference evidence="3 4" key="1">
    <citation type="journal article" date="2010" name="Science">
        <title>Genomic analysis of organismal complexity in the multicellular green alga Volvox carteri.</title>
        <authorList>
            <person name="Prochnik S.E."/>
            <person name="Umen J."/>
            <person name="Nedelcu A.M."/>
            <person name="Hallmann A."/>
            <person name="Miller S.M."/>
            <person name="Nishii I."/>
            <person name="Ferris P."/>
            <person name="Kuo A."/>
            <person name="Mitros T."/>
            <person name="Fritz-Laylin L.K."/>
            <person name="Hellsten U."/>
            <person name="Chapman J."/>
            <person name="Simakov O."/>
            <person name="Rensing S.A."/>
            <person name="Terry A."/>
            <person name="Pangilinan J."/>
            <person name="Kapitonov V."/>
            <person name="Jurka J."/>
            <person name="Salamov A."/>
            <person name="Shapiro H."/>
            <person name="Schmutz J."/>
            <person name="Grimwood J."/>
            <person name="Lindquist E."/>
            <person name="Lucas S."/>
            <person name="Grigoriev I.V."/>
            <person name="Schmitt R."/>
            <person name="Kirk D."/>
            <person name="Rokhsar D.S."/>
        </authorList>
    </citation>
    <scope>NUCLEOTIDE SEQUENCE [LARGE SCALE GENOMIC DNA]</scope>
    <source>
        <strain evidence="4">f. Nagariensis / Eve</strain>
    </source>
</reference>
<organism evidence="4">
    <name type="scientific">Volvox carteri f. nagariensis</name>
    <dbReference type="NCBI Taxonomy" id="3068"/>
    <lineage>
        <taxon>Eukaryota</taxon>
        <taxon>Viridiplantae</taxon>
        <taxon>Chlorophyta</taxon>
        <taxon>core chlorophytes</taxon>
        <taxon>Chlorophyceae</taxon>
        <taxon>CS clade</taxon>
        <taxon>Chlamydomonadales</taxon>
        <taxon>Volvocaceae</taxon>
        <taxon>Volvox</taxon>
    </lineage>
</organism>
<keyword evidence="2" id="KW-0472">Membrane</keyword>
<dbReference type="KEGG" id="vcn:VOLCADRAFT_95216"/>
<evidence type="ECO:0000313" key="4">
    <source>
        <dbReference type="Proteomes" id="UP000001058"/>
    </source>
</evidence>
<feature type="transmembrane region" description="Helical" evidence="2">
    <location>
        <begin position="69"/>
        <end position="90"/>
    </location>
</feature>
<evidence type="ECO:0000313" key="3">
    <source>
        <dbReference type="EMBL" id="EFJ44588.1"/>
    </source>
</evidence>
<sequence>MNNDVKIQCCCGKEFSATNPSTVAPKHINECHPSTAFKPPQTPPPPSTPVDDPEPTEVESFPRAYSPRIAARFIISLLLLACAAIGIKIWSRKLLSGRILDDIHAEVQAKMNSEYDTDGGLVGWKTD</sequence>